<dbReference type="PROSITE" id="PS51063">
    <property type="entry name" value="HTH_CRP_2"/>
    <property type="match status" value="1"/>
</dbReference>
<dbReference type="AlphaFoldDB" id="A0A1M5Y261"/>
<dbReference type="InterPro" id="IPR018490">
    <property type="entry name" value="cNMP-bd_dom_sf"/>
</dbReference>
<evidence type="ECO:0000256" key="1">
    <source>
        <dbReference type="ARBA" id="ARBA00023015"/>
    </source>
</evidence>
<dbReference type="Proteomes" id="UP000189796">
    <property type="component" value="Chromosome I"/>
</dbReference>
<dbReference type="PANTHER" id="PTHR24567:SF74">
    <property type="entry name" value="HTH-TYPE TRANSCRIPTIONAL REGULATOR ARCR"/>
    <property type="match status" value="1"/>
</dbReference>
<dbReference type="GO" id="GO:0003700">
    <property type="term" value="F:DNA-binding transcription factor activity"/>
    <property type="evidence" value="ECO:0007669"/>
    <property type="project" value="TreeGrafter"/>
</dbReference>
<evidence type="ECO:0000256" key="2">
    <source>
        <dbReference type="ARBA" id="ARBA00023125"/>
    </source>
</evidence>
<keyword evidence="1" id="KW-0805">Transcription regulation</keyword>
<keyword evidence="5" id="KW-0418">Kinase</keyword>
<evidence type="ECO:0000259" key="4">
    <source>
        <dbReference type="PROSITE" id="PS51063"/>
    </source>
</evidence>
<dbReference type="Gene3D" id="2.60.120.10">
    <property type="entry name" value="Jelly Rolls"/>
    <property type="match status" value="1"/>
</dbReference>
<dbReference type="Gene3D" id="1.10.10.10">
    <property type="entry name" value="Winged helix-like DNA-binding domain superfamily/Winged helix DNA-binding domain"/>
    <property type="match status" value="1"/>
</dbReference>
<dbReference type="GO" id="GO:0016301">
    <property type="term" value="F:kinase activity"/>
    <property type="evidence" value="ECO:0007669"/>
    <property type="project" value="UniProtKB-KW"/>
</dbReference>
<evidence type="ECO:0000256" key="3">
    <source>
        <dbReference type="ARBA" id="ARBA00023163"/>
    </source>
</evidence>
<dbReference type="InterPro" id="IPR012318">
    <property type="entry name" value="HTH_CRP"/>
</dbReference>
<gene>
    <name evidence="5" type="ORF">SAMN05443248_7854</name>
</gene>
<dbReference type="InterPro" id="IPR036388">
    <property type="entry name" value="WH-like_DNA-bd_sf"/>
</dbReference>
<dbReference type="Pfam" id="PF13545">
    <property type="entry name" value="HTH_Crp_2"/>
    <property type="match status" value="1"/>
</dbReference>
<keyword evidence="3" id="KW-0804">Transcription</keyword>
<dbReference type="OrthoDB" id="7506088at2"/>
<dbReference type="InterPro" id="IPR036390">
    <property type="entry name" value="WH_DNA-bd_sf"/>
</dbReference>
<dbReference type="InterPro" id="IPR014710">
    <property type="entry name" value="RmlC-like_jellyroll"/>
</dbReference>
<feature type="domain" description="HTH crp-type" evidence="4">
    <location>
        <begin position="141"/>
        <end position="207"/>
    </location>
</feature>
<organism evidence="5 6">
    <name type="scientific">Bradyrhizobium erythrophlei</name>
    <dbReference type="NCBI Taxonomy" id="1437360"/>
    <lineage>
        <taxon>Bacteria</taxon>
        <taxon>Pseudomonadati</taxon>
        <taxon>Pseudomonadota</taxon>
        <taxon>Alphaproteobacteria</taxon>
        <taxon>Hyphomicrobiales</taxon>
        <taxon>Nitrobacteraceae</taxon>
        <taxon>Bradyrhizobium</taxon>
    </lineage>
</organism>
<reference evidence="5 6" key="1">
    <citation type="submission" date="2016-11" db="EMBL/GenBank/DDBJ databases">
        <authorList>
            <person name="Jaros S."/>
            <person name="Januszkiewicz K."/>
            <person name="Wedrychowicz H."/>
        </authorList>
    </citation>
    <scope>NUCLEOTIDE SEQUENCE [LARGE SCALE GENOMIC DNA]</scope>
    <source>
        <strain evidence="5 6">GAS138</strain>
    </source>
</reference>
<dbReference type="EMBL" id="LT670817">
    <property type="protein sequence ID" value="SHI06175.1"/>
    <property type="molecule type" value="Genomic_DNA"/>
</dbReference>
<dbReference type="RefSeq" id="WP_079605968.1">
    <property type="nucleotide sequence ID" value="NZ_LT670817.1"/>
</dbReference>
<dbReference type="InterPro" id="IPR000595">
    <property type="entry name" value="cNMP-bd_dom"/>
</dbReference>
<protein>
    <submittedName>
        <fullName evidence="5">cAMP-binding domain of CRP or a regulatory subunit of cAMP-dependent protein kinases</fullName>
    </submittedName>
</protein>
<evidence type="ECO:0000313" key="5">
    <source>
        <dbReference type="EMBL" id="SHI06175.1"/>
    </source>
</evidence>
<keyword evidence="2" id="KW-0238">DNA-binding</keyword>
<dbReference type="GO" id="GO:0005829">
    <property type="term" value="C:cytosol"/>
    <property type="evidence" value="ECO:0007669"/>
    <property type="project" value="TreeGrafter"/>
</dbReference>
<keyword evidence="5" id="KW-0808">Transferase</keyword>
<proteinExistence type="predicted"/>
<sequence length="246" mass="26556">MPNSNAIFASLSASDASALRPHLKSVHLESRRILFDVGDVIDSVYFPTSAVVSLVVGLSTGEMVEGAMVGKDSIVGVAAAMDSKLAFTQAIVQLPGDAFVCDASAFKGVAMQSERLLSLLFRHEQAVYAQAQQSTACMAAHDVRSRLCRWLLRARDLSGGDHLAFTQEFLAEMLGVRRTSVTFDAHALQQAGLIKYSRGKIQILNVDGLHEGACECYETVRSQYAKLLGRNRKAHDARSMSGVAHG</sequence>
<dbReference type="SUPFAM" id="SSF46785">
    <property type="entry name" value="Winged helix' DNA-binding domain"/>
    <property type="match status" value="1"/>
</dbReference>
<dbReference type="SMART" id="SM00100">
    <property type="entry name" value="cNMP"/>
    <property type="match status" value="1"/>
</dbReference>
<dbReference type="InterPro" id="IPR050397">
    <property type="entry name" value="Env_Response_Regulators"/>
</dbReference>
<accession>A0A1M5Y261</accession>
<dbReference type="PANTHER" id="PTHR24567">
    <property type="entry name" value="CRP FAMILY TRANSCRIPTIONAL REGULATORY PROTEIN"/>
    <property type="match status" value="1"/>
</dbReference>
<dbReference type="SUPFAM" id="SSF51206">
    <property type="entry name" value="cAMP-binding domain-like"/>
    <property type="match status" value="1"/>
</dbReference>
<dbReference type="GO" id="GO:0003677">
    <property type="term" value="F:DNA binding"/>
    <property type="evidence" value="ECO:0007669"/>
    <property type="project" value="UniProtKB-KW"/>
</dbReference>
<name>A0A1M5Y261_9BRAD</name>
<evidence type="ECO:0000313" key="6">
    <source>
        <dbReference type="Proteomes" id="UP000189796"/>
    </source>
</evidence>